<reference evidence="2" key="1">
    <citation type="submission" date="2022-11" db="UniProtKB">
        <authorList>
            <consortium name="WormBaseParasite"/>
        </authorList>
    </citation>
    <scope>IDENTIFICATION</scope>
</reference>
<keyword evidence="1" id="KW-1185">Reference proteome</keyword>
<sequence>MLDMRSLRNNEEMLLEVRTQQSGRVLFEILQQGRTIFDGLLTPSVDPKIRTTALDTVVKLATLVSDE</sequence>
<accession>A0A914RIB5</accession>
<dbReference type="WBParaSite" id="PEQ_0000625301-mRNA-1">
    <property type="protein sequence ID" value="PEQ_0000625301-mRNA-1"/>
    <property type="gene ID" value="PEQ_0000625301"/>
</dbReference>
<dbReference type="Proteomes" id="UP000887564">
    <property type="component" value="Unplaced"/>
</dbReference>
<evidence type="ECO:0000313" key="1">
    <source>
        <dbReference type="Proteomes" id="UP000887564"/>
    </source>
</evidence>
<dbReference type="AlphaFoldDB" id="A0A914RIB5"/>
<proteinExistence type="predicted"/>
<protein>
    <submittedName>
        <fullName evidence="2">Uncharacterized protein</fullName>
    </submittedName>
</protein>
<evidence type="ECO:0000313" key="2">
    <source>
        <dbReference type="WBParaSite" id="PEQ_0000625301-mRNA-1"/>
    </source>
</evidence>
<organism evidence="1 2">
    <name type="scientific">Parascaris equorum</name>
    <name type="common">Equine roundworm</name>
    <dbReference type="NCBI Taxonomy" id="6256"/>
    <lineage>
        <taxon>Eukaryota</taxon>
        <taxon>Metazoa</taxon>
        <taxon>Ecdysozoa</taxon>
        <taxon>Nematoda</taxon>
        <taxon>Chromadorea</taxon>
        <taxon>Rhabditida</taxon>
        <taxon>Spirurina</taxon>
        <taxon>Ascaridomorpha</taxon>
        <taxon>Ascaridoidea</taxon>
        <taxon>Ascarididae</taxon>
        <taxon>Parascaris</taxon>
    </lineage>
</organism>
<name>A0A914RIB5_PAREQ</name>